<dbReference type="Proteomes" id="UP000759537">
    <property type="component" value="Unassembled WGS sequence"/>
</dbReference>
<protein>
    <submittedName>
        <fullName evidence="1">Uncharacterized protein</fullName>
    </submittedName>
</protein>
<organism evidence="1 2">
    <name type="scientific">Russula ochroleuca</name>
    <dbReference type="NCBI Taxonomy" id="152965"/>
    <lineage>
        <taxon>Eukaryota</taxon>
        <taxon>Fungi</taxon>
        <taxon>Dikarya</taxon>
        <taxon>Basidiomycota</taxon>
        <taxon>Agaricomycotina</taxon>
        <taxon>Agaricomycetes</taxon>
        <taxon>Russulales</taxon>
        <taxon>Russulaceae</taxon>
        <taxon>Russula</taxon>
    </lineage>
</organism>
<reference evidence="1" key="2">
    <citation type="journal article" date="2020" name="Nat. Commun.">
        <title>Large-scale genome sequencing of mycorrhizal fungi provides insights into the early evolution of symbiotic traits.</title>
        <authorList>
            <person name="Miyauchi S."/>
            <person name="Kiss E."/>
            <person name="Kuo A."/>
            <person name="Drula E."/>
            <person name="Kohler A."/>
            <person name="Sanchez-Garcia M."/>
            <person name="Morin E."/>
            <person name="Andreopoulos B."/>
            <person name="Barry K.W."/>
            <person name="Bonito G."/>
            <person name="Buee M."/>
            <person name="Carver A."/>
            <person name="Chen C."/>
            <person name="Cichocki N."/>
            <person name="Clum A."/>
            <person name="Culley D."/>
            <person name="Crous P.W."/>
            <person name="Fauchery L."/>
            <person name="Girlanda M."/>
            <person name="Hayes R.D."/>
            <person name="Keri Z."/>
            <person name="LaButti K."/>
            <person name="Lipzen A."/>
            <person name="Lombard V."/>
            <person name="Magnuson J."/>
            <person name="Maillard F."/>
            <person name="Murat C."/>
            <person name="Nolan M."/>
            <person name="Ohm R.A."/>
            <person name="Pangilinan J."/>
            <person name="Pereira M.F."/>
            <person name="Perotto S."/>
            <person name="Peter M."/>
            <person name="Pfister S."/>
            <person name="Riley R."/>
            <person name="Sitrit Y."/>
            <person name="Stielow J.B."/>
            <person name="Szollosi G."/>
            <person name="Zifcakova L."/>
            <person name="Stursova M."/>
            <person name="Spatafora J.W."/>
            <person name="Tedersoo L."/>
            <person name="Vaario L.M."/>
            <person name="Yamada A."/>
            <person name="Yan M."/>
            <person name="Wang P."/>
            <person name="Xu J."/>
            <person name="Bruns T."/>
            <person name="Baldrian P."/>
            <person name="Vilgalys R."/>
            <person name="Dunand C."/>
            <person name="Henrissat B."/>
            <person name="Grigoriev I.V."/>
            <person name="Hibbett D."/>
            <person name="Nagy L.G."/>
            <person name="Martin F.M."/>
        </authorList>
    </citation>
    <scope>NUCLEOTIDE SEQUENCE</scope>
    <source>
        <strain evidence="1">Prilba</strain>
    </source>
</reference>
<evidence type="ECO:0000313" key="1">
    <source>
        <dbReference type="EMBL" id="KAF8482027.1"/>
    </source>
</evidence>
<sequence>MSWRSRTQLLPCLWCPPRSVRTHLSRYPPPLHRSQSMPVMLRLSTILSGSLSPPSSLRCYSHQVDAKTPTEASLPMIAPYDSPADMVQGQGQLPDVHDVYRRHHTANHSGAMSKFPYASRSAELATYCSIPRGKSVCFCAFLASPTLRPIHANNPGNDASFCYFCVGL</sequence>
<keyword evidence="2" id="KW-1185">Reference proteome</keyword>
<evidence type="ECO:0000313" key="2">
    <source>
        <dbReference type="Proteomes" id="UP000759537"/>
    </source>
</evidence>
<accession>A0A9P5MZ21</accession>
<gene>
    <name evidence="1" type="ORF">DFH94DRAFT_734630</name>
</gene>
<reference evidence="1" key="1">
    <citation type="submission" date="2019-10" db="EMBL/GenBank/DDBJ databases">
        <authorList>
            <consortium name="DOE Joint Genome Institute"/>
            <person name="Kuo A."/>
            <person name="Miyauchi S."/>
            <person name="Kiss E."/>
            <person name="Drula E."/>
            <person name="Kohler A."/>
            <person name="Sanchez-Garcia M."/>
            <person name="Andreopoulos B."/>
            <person name="Barry K.W."/>
            <person name="Bonito G."/>
            <person name="Buee M."/>
            <person name="Carver A."/>
            <person name="Chen C."/>
            <person name="Cichocki N."/>
            <person name="Clum A."/>
            <person name="Culley D."/>
            <person name="Crous P.W."/>
            <person name="Fauchery L."/>
            <person name="Girlanda M."/>
            <person name="Hayes R."/>
            <person name="Keri Z."/>
            <person name="LaButti K."/>
            <person name="Lipzen A."/>
            <person name="Lombard V."/>
            <person name="Magnuson J."/>
            <person name="Maillard F."/>
            <person name="Morin E."/>
            <person name="Murat C."/>
            <person name="Nolan M."/>
            <person name="Ohm R."/>
            <person name="Pangilinan J."/>
            <person name="Pereira M."/>
            <person name="Perotto S."/>
            <person name="Peter M."/>
            <person name="Riley R."/>
            <person name="Sitrit Y."/>
            <person name="Stielow B."/>
            <person name="Szollosi G."/>
            <person name="Zifcakova L."/>
            <person name="Stursova M."/>
            <person name="Spatafora J.W."/>
            <person name="Tedersoo L."/>
            <person name="Vaario L.-M."/>
            <person name="Yamada A."/>
            <person name="Yan M."/>
            <person name="Wang P."/>
            <person name="Xu J."/>
            <person name="Bruns T."/>
            <person name="Baldrian P."/>
            <person name="Vilgalys R."/>
            <person name="Henrissat B."/>
            <person name="Grigoriev I.V."/>
            <person name="Hibbett D."/>
            <person name="Nagy L.G."/>
            <person name="Martin F.M."/>
        </authorList>
    </citation>
    <scope>NUCLEOTIDE SEQUENCE</scope>
    <source>
        <strain evidence="1">Prilba</strain>
    </source>
</reference>
<dbReference type="AlphaFoldDB" id="A0A9P5MZ21"/>
<comment type="caution">
    <text evidence="1">The sequence shown here is derived from an EMBL/GenBank/DDBJ whole genome shotgun (WGS) entry which is preliminary data.</text>
</comment>
<name>A0A9P5MZ21_9AGAM</name>
<dbReference type="EMBL" id="WHVB01000006">
    <property type="protein sequence ID" value="KAF8482027.1"/>
    <property type="molecule type" value="Genomic_DNA"/>
</dbReference>
<proteinExistence type="predicted"/>